<dbReference type="EMBL" id="JBHTCQ010000002">
    <property type="protein sequence ID" value="MFC7405772.1"/>
    <property type="molecule type" value="Genomic_DNA"/>
</dbReference>
<comment type="similarity">
    <text evidence="1">Belongs to the enoyl-CoA hydratase/isomerase family.</text>
</comment>
<evidence type="ECO:0000256" key="2">
    <source>
        <dbReference type="ARBA" id="ARBA00023098"/>
    </source>
</evidence>
<dbReference type="PANTHER" id="PTHR11941:SF169">
    <property type="entry name" value="(7AS)-7A-METHYL-1,5-DIOXO-2,3,5,6,7,7A-HEXAHYDRO-1H-INDENE-CARBOXYL-COA HYDROLASE"/>
    <property type="match status" value="1"/>
</dbReference>
<evidence type="ECO:0000313" key="4">
    <source>
        <dbReference type="EMBL" id="MFC7405772.1"/>
    </source>
</evidence>
<dbReference type="SUPFAM" id="SSF52096">
    <property type="entry name" value="ClpP/crotonase"/>
    <property type="match status" value="1"/>
</dbReference>
<dbReference type="Proteomes" id="UP001596455">
    <property type="component" value="Unassembled WGS sequence"/>
</dbReference>
<dbReference type="Gene3D" id="3.90.226.10">
    <property type="entry name" value="2-enoyl-CoA Hydratase, Chain A, domain 1"/>
    <property type="match status" value="1"/>
</dbReference>
<evidence type="ECO:0000256" key="1">
    <source>
        <dbReference type="ARBA" id="ARBA00005254"/>
    </source>
</evidence>
<evidence type="ECO:0000313" key="5">
    <source>
        <dbReference type="Proteomes" id="UP001596455"/>
    </source>
</evidence>
<dbReference type="InterPro" id="IPR029045">
    <property type="entry name" value="ClpP/crotonase-like_dom_sf"/>
</dbReference>
<accession>A0ABW2QCU4</accession>
<reference evidence="5" key="1">
    <citation type="journal article" date="2019" name="Int. J. Syst. Evol. Microbiol.">
        <title>The Global Catalogue of Microorganisms (GCM) 10K type strain sequencing project: providing services to taxonomists for standard genome sequencing and annotation.</title>
        <authorList>
            <consortium name="The Broad Institute Genomics Platform"/>
            <consortium name="The Broad Institute Genome Sequencing Center for Infectious Disease"/>
            <person name="Wu L."/>
            <person name="Ma J."/>
        </authorList>
    </citation>
    <scope>NUCLEOTIDE SEQUENCE [LARGE SCALE GENOMIC DNA]</scope>
    <source>
        <strain evidence="5">JCM 1490</strain>
    </source>
</reference>
<evidence type="ECO:0000256" key="3">
    <source>
        <dbReference type="ARBA" id="ARBA00023239"/>
    </source>
</evidence>
<comment type="caution">
    <text evidence="4">The sequence shown here is derived from an EMBL/GenBank/DDBJ whole genome shotgun (WGS) entry which is preliminary data.</text>
</comment>
<name>A0ABW2QCU4_9MICO</name>
<proteinExistence type="inferred from homology"/>
<organism evidence="4 5">
    <name type="scientific">Georgenia alba</name>
    <dbReference type="NCBI Taxonomy" id="2233858"/>
    <lineage>
        <taxon>Bacteria</taxon>
        <taxon>Bacillati</taxon>
        <taxon>Actinomycetota</taxon>
        <taxon>Actinomycetes</taxon>
        <taxon>Micrococcales</taxon>
        <taxon>Bogoriellaceae</taxon>
        <taxon>Georgenia</taxon>
    </lineage>
</organism>
<dbReference type="Pfam" id="PF00378">
    <property type="entry name" value="ECH_1"/>
    <property type="match status" value="1"/>
</dbReference>
<keyword evidence="2" id="KW-0443">Lipid metabolism</keyword>
<gene>
    <name evidence="4" type="ORF">ACFQQL_11680</name>
</gene>
<keyword evidence="3" id="KW-0456">Lyase</keyword>
<protein>
    <submittedName>
        <fullName evidence="4">Enoyl-CoA hydratase/isomerase family protein</fullName>
    </submittedName>
</protein>
<dbReference type="PANTHER" id="PTHR11941">
    <property type="entry name" value="ENOYL-COA HYDRATASE-RELATED"/>
    <property type="match status" value="1"/>
</dbReference>
<dbReference type="RefSeq" id="WP_382394512.1">
    <property type="nucleotide sequence ID" value="NZ_JBHTCQ010000002.1"/>
</dbReference>
<sequence>MNGCGVVTLDNPDALNAWTQAMQRTVAQTVRDLDANPDVRSIVITGAGDRAFCSGQDLNELTEFTSENVEDWLDGFAQVYDAVLGASTPVVAALNGVAAGSGYQLALVCDLRVAHDGVRIGQPEVKSGIPSITGMYLTWQSLGHAKTAELMLTGRLMDAAEAHRLGLIAEICAPERVLERAIERAGELASQPAHAFTMTKRYLHSMLRPGLQDAFAAALDIDKAAYSAGEPQDTAGRFLSQRAND</sequence>
<dbReference type="CDD" id="cd06558">
    <property type="entry name" value="crotonase-like"/>
    <property type="match status" value="1"/>
</dbReference>
<keyword evidence="5" id="KW-1185">Reference proteome</keyword>
<dbReference type="InterPro" id="IPR001753">
    <property type="entry name" value="Enoyl-CoA_hydra/iso"/>
</dbReference>